<name>A0ABU5LBR2_9GAMM</name>
<keyword evidence="1" id="KW-1133">Transmembrane helix</keyword>
<organism evidence="2 3">
    <name type="scientific">Pantoea eucrina</name>
    <dbReference type="NCBI Taxonomy" id="472693"/>
    <lineage>
        <taxon>Bacteria</taxon>
        <taxon>Pseudomonadati</taxon>
        <taxon>Pseudomonadota</taxon>
        <taxon>Gammaproteobacteria</taxon>
        <taxon>Enterobacterales</taxon>
        <taxon>Erwiniaceae</taxon>
        <taxon>Pantoea</taxon>
    </lineage>
</organism>
<dbReference type="Proteomes" id="UP001288620">
    <property type="component" value="Unassembled WGS sequence"/>
</dbReference>
<accession>A0ABU5LBR2</accession>
<reference evidence="3" key="1">
    <citation type="submission" date="2023-07" db="EMBL/GenBank/DDBJ databases">
        <title>Structural and functional analysis of rice phyllospheric bacteria for their antimicrobial properties and defense elicitation against blast disease.</title>
        <authorList>
            <person name="Sahu K.P."/>
            <person name="Asharani P."/>
            <person name="Kumar M."/>
            <person name="Reddy B."/>
            <person name="Kumar A."/>
        </authorList>
    </citation>
    <scope>NUCLEOTIDE SEQUENCE [LARGE SCALE GENOMIC DNA]</scope>
    <source>
        <strain evidence="3">OsEp_Plm_30P10</strain>
    </source>
</reference>
<feature type="transmembrane region" description="Helical" evidence="1">
    <location>
        <begin position="29"/>
        <end position="51"/>
    </location>
</feature>
<proteinExistence type="predicted"/>
<keyword evidence="1" id="KW-0812">Transmembrane</keyword>
<comment type="caution">
    <text evidence="2">The sequence shown here is derived from an EMBL/GenBank/DDBJ whole genome shotgun (WGS) entry which is preliminary data.</text>
</comment>
<sequence>MKRDELTSRNYPVKEDMRWQKKESKIQRLGQYLLIMVVLAGAAGLFSKGWLSDRIITAKDGAFSVKYERFGRVKSNMAMTINTAALKHNRLSVTLTSDALDDMQIQTLQPQPLEAWSAGNQLTLLFSSHDVAGHAVWLGVQPQSAGKITLKVGVNALQPVVISQWIYP</sequence>
<dbReference type="RefSeq" id="WP_322541495.1">
    <property type="nucleotide sequence ID" value="NZ_JAOBTT010000001.1"/>
</dbReference>
<keyword evidence="1" id="KW-0472">Membrane</keyword>
<evidence type="ECO:0000256" key="1">
    <source>
        <dbReference type="SAM" id="Phobius"/>
    </source>
</evidence>
<protein>
    <submittedName>
        <fullName evidence="2">Uncharacterized protein</fullName>
    </submittedName>
</protein>
<dbReference type="EMBL" id="JAOBTT010000001">
    <property type="protein sequence ID" value="MDZ7277379.1"/>
    <property type="molecule type" value="Genomic_DNA"/>
</dbReference>
<evidence type="ECO:0000313" key="3">
    <source>
        <dbReference type="Proteomes" id="UP001288620"/>
    </source>
</evidence>
<evidence type="ECO:0000313" key="2">
    <source>
        <dbReference type="EMBL" id="MDZ7277379.1"/>
    </source>
</evidence>
<gene>
    <name evidence="2" type="ORF">N4G40_03660</name>
</gene>
<keyword evidence="3" id="KW-1185">Reference proteome</keyword>